<dbReference type="Pfam" id="PF13649">
    <property type="entry name" value="Methyltransf_25"/>
    <property type="match status" value="1"/>
</dbReference>
<dbReference type="PANTHER" id="PTHR43460">
    <property type="entry name" value="METHYLTRANSFERASE"/>
    <property type="match status" value="1"/>
</dbReference>
<sequence length="250" mass="27863">MNQTQYKQFYEQVGRLNGWNFSHVKCTTKGVLWDFYGEVAARCGPSDILLDIGTGGGEALLTIADSALLLIGIDNAAGMLETANANIEQSGKSNVRLLPMDADQSLDFPDSFFNIVSNRHCSFLASEVCRVLCSNGCFLTQQVCEGDKQNLKQAFGRGQAFGVSDGTLLKQYQVELLEAGFRSVQSFEYDAIEYYHRAEDLIFLLKHTPIIPNFGQDENDFAILERFIADNQTQQGIRTNAKRFMIIATK</sequence>
<dbReference type="GO" id="GO:0008168">
    <property type="term" value="F:methyltransferase activity"/>
    <property type="evidence" value="ECO:0007669"/>
    <property type="project" value="UniProtKB-KW"/>
</dbReference>
<dbReference type="CDD" id="cd02440">
    <property type="entry name" value="AdoMet_MTases"/>
    <property type="match status" value="1"/>
</dbReference>
<dbReference type="EMBL" id="JACXZA010000003">
    <property type="protein sequence ID" value="MBD3919528.1"/>
    <property type="molecule type" value="Genomic_DNA"/>
</dbReference>
<organism evidence="2 3">
    <name type="scientific">Paenibacillus terricola</name>
    <dbReference type="NCBI Taxonomy" id="2763503"/>
    <lineage>
        <taxon>Bacteria</taxon>
        <taxon>Bacillati</taxon>
        <taxon>Bacillota</taxon>
        <taxon>Bacilli</taxon>
        <taxon>Bacillales</taxon>
        <taxon>Paenibacillaceae</taxon>
        <taxon>Paenibacillus</taxon>
    </lineage>
</organism>
<reference evidence="2 3" key="1">
    <citation type="submission" date="2020-09" db="EMBL/GenBank/DDBJ databases">
        <title>Paenibacillus sp. strain PR3 16S rRNA gene Genome sequencing and assembly.</title>
        <authorList>
            <person name="Kim J."/>
        </authorList>
    </citation>
    <scope>NUCLEOTIDE SEQUENCE [LARGE SCALE GENOMIC DNA]</scope>
    <source>
        <strain evidence="2 3">PR3</strain>
    </source>
</reference>
<dbReference type="Proteomes" id="UP000609346">
    <property type="component" value="Unassembled WGS sequence"/>
</dbReference>
<dbReference type="InterPro" id="IPR029063">
    <property type="entry name" value="SAM-dependent_MTases_sf"/>
</dbReference>
<dbReference type="Gene3D" id="3.40.50.150">
    <property type="entry name" value="Vaccinia Virus protein VP39"/>
    <property type="match status" value="1"/>
</dbReference>
<comment type="caution">
    <text evidence="2">The sequence shown here is derived from an EMBL/GenBank/DDBJ whole genome shotgun (WGS) entry which is preliminary data.</text>
</comment>
<evidence type="ECO:0000259" key="1">
    <source>
        <dbReference type="Pfam" id="PF13649"/>
    </source>
</evidence>
<dbReference type="InterPro" id="IPR052939">
    <property type="entry name" value="23S_rRNA_MeTrnsfrase_RlmA"/>
</dbReference>
<feature type="domain" description="Methyltransferase" evidence="1">
    <location>
        <begin position="50"/>
        <end position="124"/>
    </location>
</feature>
<dbReference type="GO" id="GO:0032259">
    <property type="term" value="P:methylation"/>
    <property type="evidence" value="ECO:0007669"/>
    <property type="project" value="UniProtKB-KW"/>
</dbReference>
<keyword evidence="3" id="KW-1185">Reference proteome</keyword>
<dbReference type="InterPro" id="IPR041698">
    <property type="entry name" value="Methyltransf_25"/>
</dbReference>
<keyword evidence="2" id="KW-0489">Methyltransferase</keyword>
<dbReference type="RefSeq" id="WP_191203847.1">
    <property type="nucleotide sequence ID" value="NZ_JACXZA010000003.1"/>
</dbReference>
<accession>A0ABR8MU89</accession>
<evidence type="ECO:0000313" key="3">
    <source>
        <dbReference type="Proteomes" id="UP000609346"/>
    </source>
</evidence>
<gene>
    <name evidence="2" type="ORF">H8B09_12255</name>
</gene>
<evidence type="ECO:0000313" key="2">
    <source>
        <dbReference type="EMBL" id="MBD3919528.1"/>
    </source>
</evidence>
<dbReference type="PANTHER" id="PTHR43460:SF1">
    <property type="entry name" value="METHYLTRANSFERASE TYPE 11 DOMAIN-CONTAINING PROTEIN"/>
    <property type="match status" value="1"/>
</dbReference>
<protein>
    <submittedName>
        <fullName evidence="2">Class I SAM-dependent methyltransferase</fullName>
    </submittedName>
</protein>
<keyword evidence="2" id="KW-0808">Transferase</keyword>
<proteinExistence type="predicted"/>
<name>A0ABR8MU89_9BACL</name>
<dbReference type="SUPFAM" id="SSF53335">
    <property type="entry name" value="S-adenosyl-L-methionine-dependent methyltransferases"/>
    <property type="match status" value="1"/>
</dbReference>